<dbReference type="Pfam" id="PF08803">
    <property type="entry name" value="ydhR"/>
    <property type="match status" value="1"/>
</dbReference>
<dbReference type="SUPFAM" id="SSF54909">
    <property type="entry name" value="Dimeric alpha+beta barrel"/>
    <property type="match status" value="1"/>
</dbReference>
<dbReference type="NCBIfam" id="NF008333">
    <property type="entry name" value="PRK11118.1"/>
    <property type="match status" value="1"/>
</dbReference>
<dbReference type="PANTHER" id="PTHR39169:SF1">
    <property type="entry name" value="MONOOXYGENASE YDHR-RELATED"/>
    <property type="match status" value="1"/>
</dbReference>
<reference evidence="1 3" key="1">
    <citation type="journal article" date="2015" name="Int. J. Syst. Evol. Microbiol.">
        <title>Complete genome sequence of Salinicoccus halodurans H3B36, isolated from the Qaidam Basin in China.</title>
        <authorList>
            <person name="Jiang K."/>
            <person name="Xue Y."/>
            <person name="Ma Y."/>
        </authorList>
    </citation>
    <scope>NUCLEOTIDE SEQUENCE [LARGE SCALE GENOMIC DNA]</scope>
    <source>
        <strain evidence="1 3">H3B36</strain>
    </source>
</reference>
<dbReference type="OrthoDB" id="1440627at2"/>
<dbReference type="EMBL" id="FOTB01000003">
    <property type="protein sequence ID" value="SFK75223.1"/>
    <property type="molecule type" value="Genomic_DNA"/>
</dbReference>
<dbReference type="KEGG" id="shv:AAT16_00650"/>
<dbReference type="AlphaFoldDB" id="A0A0F7HHX6"/>
<reference evidence="2 4" key="3">
    <citation type="submission" date="2016-10" db="EMBL/GenBank/DDBJ databases">
        <authorList>
            <person name="Varghese N."/>
            <person name="Submissions S."/>
        </authorList>
    </citation>
    <scope>NUCLEOTIDE SEQUENCE [LARGE SCALE GENOMIC DNA]</scope>
    <source>
        <strain evidence="2 4">CGMCC 1.6501</strain>
    </source>
</reference>
<dbReference type="RefSeq" id="WP_046789055.1">
    <property type="nucleotide sequence ID" value="NZ_CP011366.1"/>
</dbReference>
<evidence type="ECO:0000313" key="4">
    <source>
        <dbReference type="Proteomes" id="UP000183090"/>
    </source>
</evidence>
<dbReference type="Proteomes" id="UP000034029">
    <property type="component" value="Chromosome"/>
</dbReference>
<organism evidence="2 4">
    <name type="scientific">Salinicoccus halodurans</name>
    <dbReference type="NCBI Taxonomy" id="407035"/>
    <lineage>
        <taxon>Bacteria</taxon>
        <taxon>Bacillati</taxon>
        <taxon>Bacillota</taxon>
        <taxon>Bacilli</taxon>
        <taxon>Bacillales</taxon>
        <taxon>Staphylococcaceae</taxon>
        <taxon>Salinicoccus</taxon>
    </lineage>
</organism>
<keyword evidence="3" id="KW-1185">Reference proteome</keyword>
<keyword evidence="1" id="KW-0503">Monooxygenase</keyword>
<protein>
    <submittedName>
        <fullName evidence="2">Mono-oxygenase ydhR</fullName>
    </submittedName>
    <submittedName>
        <fullName evidence="1">Monooxygenase</fullName>
    </submittedName>
</protein>
<accession>A0A0F7HHX6</accession>
<proteinExistence type="predicted"/>
<name>A0A0F7HHX6_9STAP</name>
<dbReference type="PANTHER" id="PTHR39169">
    <property type="match status" value="1"/>
</dbReference>
<dbReference type="Proteomes" id="UP000183090">
    <property type="component" value="Unassembled WGS sequence"/>
</dbReference>
<reference evidence="3" key="2">
    <citation type="submission" date="2015-04" db="EMBL/GenBank/DDBJ databases">
        <title>Complete genome sequence of Salinicoccus halodurans strain H3B36, isolated from the Qaidam basin of China.</title>
        <authorList>
            <person name="Ma Y."/>
            <person name="Jiang K."/>
            <person name="Xue Y."/>
        </authorList>
    </citation>
    <scope>NUCLEOTIDE SEQUENCE [LARGE SCALE GENOMIC DNA]</scope>
    <source>
        <strain evidence="3">H3B36</strain>
    </source>
</reference>
<dbReference type="InterPro" id="IPR011008">
    <property type="entry name" value="Dimeric_a/b-barrel"/>
</dbReference>
<evidence type="ECO:0000313" key="2">
    <source>
        <dbReference type="EMBL" id="SFK75223.1"/>
    </source>
</evidence>
<gene>
    <name evidence="1" type="ORF">AAT16_00650</name>
    <name evidence="2" type="ORF">SAMN05216235_1497</name>
</gene>
<dbReference type="Gene3D" id="3.30.70.100">
    <property type="match status" value="1"/>
</dbReference>
<dbReference type="EMBL" id="CP011366">
    <property type="protein sequence ID" value="AKG72859.1"/>
    <property type="molecule type" value="Genomic_DNA"/>
</dbReference>
<evidence type="ECO:0000313" key="3">
    <source>
        <dbReference type="Proteomes" id="UP000034029"/>
    </source>
</evidence>
<sequence>MSVVLQLDFKMDGPFGLEMAAQFKELAESINDEQGFKWKIWTEDAKSKEAGGIYLFDTKENAQKYLDMHSERLKGFGIDDVNAKIFTTNDELTRITNGPAI</sequence>
<keyword evidence="1" id="KW-0560">Oxidoreductase</keyword>
<dbReference type="GO" id="GO:0004497">
    <property type="term" value="F:monooxygenase activity"/>
    <property type="evidence" value="ECO:0007669"/>
    <property type="project" value="UniProtKB-KW"/>
</dbReference>
<evidence type="ECO:0000313" key="1">
    <source>
        <dbReference type="EMBL" id="AKG72859.1"/>
    </source>
</evidence>
<dbReference type="InterPro" id="IPR014910">
    <property type="entry name" value="YdhR"/>
</dbReference>